<dbReference type="AlphaFoldDB" id="A0A8J6PFT0"/>
<dbReference type="SUPFAM" id="SSF53623">
    <property type="entry name" value="MurD-like peptide ligases, catalytic domain"/>
    <property type="match status" value="1"/>
</dbReference>
<dbReference type="Gene3D" id="3.90.190.20">
    <property type="entry name" value="Mur ligase, C-terminal domain"/>
    <property type="match status" value="1"/>
</dbReference>
<evidence type="ECO:0000256" key="4">
    <source>
        <dbReference type="ARBA" id="ARBA00022490"/>
    </source>
</evidence>
<dbReference type="UniPathway" id="UPA00219"/>
<keyword evidence="9 14" id="KW-0133">Cell shape</keyword>
<evidence type="ECO:0000256" key="12">
    <source>
        <dbReference type="ARBA" id="ARBA00023316"/>
    </source>
</evidence>
<evidence type="ECO:0000256" key="14">
    <source>
        <dbReference type="HAMAP-Rule" id="MF_00046"/>
    </source>
</evidence>
<evidence type="ECO:0000256" key="7">
    <source>
        <dbReference type="ARBA" id="ARBA00022741"/>
    </source>
</evidence>
<keyword evidence="10 14" id="KW-0573">Peptidoglycan synthesis</keyword>
<dbReference type="SUPFAM" id="SSF51984">
    <property type="entry name" value="MurCD N-terminal domain"/>
    <property type="match status" value="1"/>
</dbReference>
<evidence type="ECO:0000256" key="5">
    <source>
        <dbReference type="ARBA" id="ARBA00022598"/>
    </source>
</evidence>
<dbReference type="InterPro" id="IPR000713">
    <property type="entry name" value="Mur_ligase_N"/>
</dbReference>
<evidence type="ECO:0000256" key="3">
    <source>
        <dbReference type="ARBA" id="ARBA00012211"/>
    </source>
</evidence>
<dbReference type="InterPro" id="IPR004101">
    <property type="entry name" value="Mur_ligase_C"/>
</dbReference>
<evidence type="ECO:0000256" key="8">
    <source>
        <dbReference type="ARBA" id="ARBA00022840"/>
    </source>
</evidence>
<dbReference type="Proteomes" id="UP000652681">
    <property type="component" value="Unassembled WGS sequence"/>
</dbReference>
<comment type="caution">
    <text evidence="18">The sequence shown here is derived from an EMBL/GenBank/DDBJ whole genome shotgun (WGS) entry which is preliminary data.</text>
</comment>
<evidence type="ECO:0000256" key="6">
    <source>
        <dbReference type="ARBA" id="ARBA00022618"/>
    </source>
</evidence>
<dbReference type="GO" id="GO:0005524">
    <property type="term" value="F:ATP binding"/>
    <property type="evidence" value="ECO:0007669"/>
    <property type="project" value="UniProtKB-UniRule"/>
</dbReference>
<comment type="catalytic activity">
    <reaction evidence="13 14">
        <text>UDP-N-acetyl-alpha-D-muramate + L-alanine + ATP = UDP-N-acetyl-alpha-D-muramoyl-L-alanine + ADP + phosphate + H(+)</text>
        <dbReference type="Rhea" id="RHEA:23372"/>
        <dbReference type="ChEBI" id="CHEBI:15378"/>
        <dbReference type="ChEBI" id="CHEBI:30616"/>
        <dbReference type="ChEBI" id="CHEBI:43474"/>
        <dbReference type="ChEBI" id="CHEBI:57972"/>
        <dbReference type="ChEBI" id="CHEBI:70757"/>
        <dbReference type="ChEBI" id="CHEBI:83898"/>
        <dbReference type="ChEBI" id="CHEBI:456216"/>
        <dbReference type="EC" id="6.3.2.8"/>
    </reaction>
</comment>
<dbReference type="PANTHER" id="PTHR43445:SF3">
    <property type="entry name" value="UDP-N-ACETYLMURAMATE--L-ALANINE LIGASE"/>
    <property type="match status" value="1"/>
</dbReference>
<evidence type="ECO:0000256" key="11">
    <source>
        <dbReference type="ARBA" id="ARBA00023306"/>
    </source>
</evidence>
<dbReference type="GO" id="GO:0008360">
    <property type="term" value="P:regulation of cell shape"/>
    <property type="evidence" value="ECO:0007669"/>
    <property type="project" value="UniProtKB-KW"/>
</dbReference>
<dbReference type="Pfam" id="PF01225">
    <property type="entry name" value="Mur_ligase"/>
    <property type="match status" value="1"/>
</dbReference>
<dbReference type="EC" id="6.3.2.8" evidence="3 14"/>
<keyword evidence="5 14" id="KW-0436">Ligase</keyword>
<protein>
    <recommendedName>
        <fullName evidence="3 14">UDP-N-acetylmuramate--L-alanine ligase</fullName>
        <ecNumber evidence="3 14">6.3.2.8</ecNumber>
    </recommendedName>
    <alternativeName>
        <fullName evidence="14">UDP-N-acetylmuramoyl-L-alanine synthetase</fullName>
    </alternativeName>
</protein>
<comment type="subcellular location">
    <subcellularLocation>
        <location evidence="1 14">Cytoplasm</location>
    </subcellularLocation>
</comment>
<name>A0A8J6PFT0_9FLAO</name>
<feature type="domain" description="Mur ligase central" evidence="17">
    <location>
        <begin position="138"/>
        <end position="312"/>
    </location>
</feature>
<comment type="function">
    <text evidence="14">Cell wall formation.</text>
</comment>
<dbReference type="InterPro" id="IPR013221">
    <property type="entry name" value="Mur_ligase_cen"/>
</dbReference>
<gene>
    <name evidence="14" type="primary">murC</name>
    <name evidence="18" type="ORF">H9Y05_14435</name>
</gene>
<dbReference type="PANTHER" id="PTHR43445">
    <property type="entry name" value="UDP-N-ACETYLMURAMATE--L-ALANINE LIGASE-RELATED"/>
    <property type="match status" value="1"/>
</dbReference>
<evidence type="ECO:0000256" key="13">
    <source>
        <dbReference type="ARBA" id="ARBA00047833"/>
    </source>
</evidence>
<keyword evidence="8 14" id="KW-0067">ATP-binding</keyword>
<feature type="domain" description="Mur ligase C-terminal" evidence="16">
    <location>
        <begin position="335"/>
        <end position="432"/>
    </location>
</feature>
<dbReference type="Gene3D" id="3.40.1190.10">
    <property type="entry name" value="Mur-like, catalytic domain"/>
    <property type="match status" value="1"/>
</dbReference>
<dbReference type="Gene3D" id="3.40.50.720">
    <property type="entry name" value="NAD(P)-binding Rossmann-like Domain"/>
    <property type="match status" value="1"/>
</dbReference>
<comment type="similarity">
    <text evidence="14">Belongs to the MurCDEF family.</text>
</comment>
<keyword evidence="4 14" id="KW-0963">Cytoplasm</keyword>
<evidence type="ECO:0000313" key="18">
    <source>
        <dbReference type="EMBL" id="MBC9813670.1"/>
    </source>
</evidence>
<dbReference type="SUPFAM" id="SSF53244">
    <property type="entry name" value="MurD-like peptide ligases, peptide-binding domain"/>
    <property type="match status" value="1"/>
</dbReference>
<evidence type="ECO:0000256" key="9">
    <source>
        <dbReference type="ARBA" id="ARBA00022960"/>
    </source>
</evidence>
<dbReference type="InterPro" id="IPR050061">
    <property type="entry name" value="MurCDEF_pg_biosynth"/>
</dbReference>
<dbReference type="HAMAP" id="MF_00046">
    <property type="entry name" value="MurC"/>
    <property type="match status" value="1"/>
</dbReference>
<keyword evidence="11 14" id="KW-0131">Cell cycle</keyword>
<dbReference type="InterPro" id="IPR036565">
    <property type="entry name" value="Mur-like_cat_sf"/>
</dbReference>
<feature type="domain" description="Mur ligase N-terminal catalytic" evidence="15">
    <location>
        <begin position="31"/>
        <end position="131"/>
    </location>
</feature>
<evidence type="ECO:0000256" key="1">
    <source>
        <dbReference type="ARBA" id="ARBA00004496"/>
    </source>
</evidence>
<dbReference type="GO" id="GO:0008763">
    <property type="term" value="F:UDP-N-acetylmuramate-L-alanine ligase activity"/>
    <property type="evidence" value="ECO:0007669"/>
    <property type="project" value="UniProtKB-UniRule"/>
</dbReference>
<comment type="pathway">
    <text evidence="2 14">Cell wall biogenesis; peptidoglycan biosynthesis.</text>
</comment>
<evidence type="ECO:0000259" key="16">
    <source>
        <dbReference type="Pfam" id="PF02875"/>
    </source>
</evidence>
<dbReference type="NCBIfam" id="TIGR01082">
    <property type="entry name" value="murC"/>
    <property type="match status" value="1"/>
</dbReference>
<keyword evidence="7 14" id="KW-0547">Nucleotide-binding</keyword>
<keyword evidence="6 14" id="KW-0132">Cell division</keyword>
<sequence length="475" mass="52566">MTFNQQKNTQTNEIVDIRIVNISLDNFENAYFLGIGGIGMSALARYFKSLGWNVAGYDKTPSPLTESLQQEGIDVHYEDRNSSISSPYGDKAKTLVIVTPAVPKNLGELLHFQFNEFEIVKRSEVLGLITKTSKGLGVAGTHGKTTTSTMLAHLLDQSEVKCTAFLGGISSNFNSNLVLNPSAAYTVIEADEFDRSFLRLSPFASIITSADPDHLDIYGDAAHFREGFELYAGLHPENGVVVQKYGLNLPTAAKTITYGINEPDSEYCGLNVRVENEKYLFDVQTPSGKWEAVELGIPGIHNAENAIACIALCQFLGVDEATIRSGLKTFLGVKRRFESIVKSQNLIYIDDYAHHPTELKALIDSIRLIYHDRKVTGVFQPHLFTRTRDFFEGFVAQLSRLDEVILLPIYPAREEPIPGVTSDALLEKITAPDKKLMLPGEVVNYLSAHTEGVFLTIGAGDIDRIVNPLKKEWSE</sequence>
<evidence type="ECO:0000256" key="10">
    <source>
        <dbReference type="ARBA" id="ARBA00022984"/>
    </source>
</evidence>
<dbReference type="Pfam" id="PF02875">
    <property type="entry name" value="Mur_ligase_C"/>
    <property type="match status" value="1"/>
</dbReference>
<accession>A0A8J6PFT0</accession>
<proteinExistence type="inferred from homology"/>
<organism evidence="18 19">
    <name type="scientific">Taishania pollutisoli</name>
    <dbReference type="NCBI Taxonomy" id="2766479"/>
    <lineage>
        <taxon>Bacteria</taxon>
        <taxon>Pseudomonadati</taxon>
        <taxon>Bacteroidota</taxon>
        <taxon>Flavobacteriia</taxon>
        <taxon>Flavobacteriales</taxon>
        <taxon>Crocinitomicaceae</taxon>
        <taxon>Taishania</taxon>
    </lineage>
</organism>
<evidence type="ECO:0000259" key="15">
    <source>
        <dbReference type="Pfam" id="PF01225"/>
    </source>
</evidence>
<reference evidence="18" key="1">
    <citation type="submission" date="2020-09" db="EMBL/GenBank/DDBJ databases">
        <title>Taishania pollutisoli gen. nov., sp. nov., Isolated from Tetrabromobisphenol A-Contaminated Soil.</title>
        <authorList>
            <person name="Chen Q."/>
        </authorList>
    </citation>
    <scope>NUCLEOTIDE SEQUENCE</scope>
    <source>
        <strain evidence="18">CZZ-1</strain>
    </source>
</reference>
<evidence type="ECO:0000313" key="19">
    <source>
        <dbReference type="Proteomes" id="UP000652681"/>
    </source>
</evidence>
<evidence type="ECO:0000256" key="2">
    <source>
        <dbReference type="ARBA" id="ARBA00004752"/>
    </source>
</evidence>
<dbReference type="GO" id="GO:0009252">
    <property type="term" value="P:peptidoglycan biosynthetic process"/>
    <property type="evidence" value="ECO:0007669"/>
    <property type="project" value="UniProtKB-UniRule"/>
</dbReference>
<evidence type="ECO:0000259" key="17">
    <source>
        <dbReference type="Pfam" id="PF08245"/>
    </source>
</evidence>
<dbReference type="InterPro" id="IPR005758">
    <property type="entry name" value="UDP-N-AcMur_Ala_ligase_MurC"/>
</dbReference>
<dbReference type="GO" id="GO:0071555">
    <property type="term" value="P:cell wall organization"/>
    <property type="evidence" value="ECO:0007669"/>
    <property type="project" value="UniProtKB-KW"/>
</dbReference>
<dbReference type="EMBL" id="JACVEL010000013">
    <property type="protein sequence ID" value="MBC9813670.1"/>
    <property type="molecule type" value="Genomic_DNA"/>
</dbReference>
<keyword evidence="12 14" id="KW-0961">Cell wall biogenesis/degradation</keyword>
<feature type="binding site" evidence="14">
    <location>
        <begin position="140"/>
        <end position="146"/>
    </location>
    <ligand>
        <name>ATP</name>
        <dbReference type="ChEBI" id="CHEBI:30616"/>
    </ligand>
</feature>
<dbReference type="GO" id="GO:0005737">
    <property type="term" value="C:cytoplasm"/>
    <property type="evidence" value="ECO:0007669"/>
    <property type="project" value="UniProtKB-SubCell"/>
</dbReference>
<dbReference type="GO" id="GO:0051301">
    <property type="term" value="P:cell division"/>
    <property type="evidence" value="ECO:0007669"/>
    <property type="project" value="UniProtKB-KW"/>
</dbReference>
<dbReference type="InterPro" id="IPR036615">
    <property type="entry name" value="Mur_ligase_C_dom_sf"/>
</dbReference>
<keyword evidence="19" id="KW-1185">Reference proteome</keyword>
<dbReference type="Pfam" id="PF08245">
    <property type="entry name" value="Mur_ligase_M"/>
    <property type="match status" value="1"/>
</dbReference>